<reference evidence="2 3" key="1">
    <citation type="submission" date="2012-02" db="EMBL/GenBank/DDBJ databases">
        <title>Improved High-Quality Draft Sequence of Rhizobium leguminosarum bv. trifolii WSM2297.</title>
        <authorList>
            <consortium name="US DOE Joint Genome Institute"/>
            <person name="Lucas S."/>
            <person name="Han J."/>
            <person name="Lapidus A."/>
            <person name="Cheng J.-F."/>
            <person name="Goodwin L."/>
            <person name="Pitluck S."/>
            <person name="Peters L."/>
            <person name="Ovchinnikova G."/>
            <person name="Zhang X."/>
            <person name="Detter J.C."/>
            <person name="Han C."/>
            <person name="Tapia R."/>
            <person name="Land M."/>
            <person name="Hauser L."/>
            <person name="Kyrpides N."/>
            <person name="Ivanova N."/>
            <person name="Pagani I."/>
            <person name="Brau L."/>
            <person name="Yates R."/>
            <person name="O'Hara G."/>
            <person name="Rui T."/>
            <person name="Howieson J."/>
            <person name="Reeve W."/>
            <person name="Woyke T."/>
        </authorList>
    </citation>
    <scope>NUCLEOTIDE SEQUENCE [LARGE SCALE GENOMIC DNA]</scope>
    <source>
        <strain evidence="2 3">WSM2297</strain>
    </source>
</reference>
<name>J0W6N0_RHILT</name>
<evidence type="ECO:0000256" key="1">
    <source>
        <dbReference type="SAM" id="MobiDB-lite"/>
    </source>
</evidence>
<dbReference type="AlphaFoldDB" id="J0W6N0"/>
<organism evidence="2 3">
    <name type="scientific">Rhizobium leguminosarum bv. trifolii WSM2297</name>
    <dbReference type="NCBI Taxonomy" id="754762"/>
    <lineage>
        <taxon>Bacteria</taxon>
        <taxon>Pseudomonadati</taxon>
        <taxon>Pseudomonadota</taxon>
        <taxon>Alphaproteobacteria</taxon>
        <taxon>Hyphomicrobiales</taxon>
        <taxon>Rhizobiaceae</taxon>
        <taxon>Rhizobium/Agrobacterium group</taxon>
        <taxon>Rhizobium</taxon>
    </lineage>
</organism>
<dbReference type="EMBL" id="JH719395">
    <property type="protein sequence ID" value="EJC80813.1"/>
    <property type="molecule type" value="Genomic_DNA"/>
</dbReference>
<feature type="region of interest" description="Disordered" evidence="1">
    <location>
        <begin position="16"/>
        <end position="63"/>
    </location>
</feature>
<sequence>MSSIKDTFQYMVDLDGLNGTIPRGKQPSRPTRHKREPHFSFAGESDHKRPHRRAPLSKWRYPS</sequence>
<evidence type="ECO:0000313" key="2">
    <source>
        <dbReference type="EMBL" id="EJC80813.1"/>
    </source>
</evidence>
<gene>
    <name evidence="2" type="ORF">Rleg4DRAFT_2475</name>
</gene>
<dbReference type="HOGENOM" id="CLU_2882843_0_0_5"/>
<proteinExistence type="predicted"/>
<evidence type="ECO:0000313" key="3">
    <source>
        <dbReference type="Proteomes" id="UP000005732"/>
    </source>
</evidence>
<accession>J0W6N0</accession>
<dbReference type="Proteomes" id="UP000005732">
    <property type="component" value="Unassembled WGS sequence"/>
</dbReference>
<protein>
    <submittedName>
        <fullName evidence="2">Uncharacterized protein</fullName>
    </submittedName>
</protein>